<keyword evidence="1" id="KW-1133">Transmembrane helix</keyword>
<protein>
    <recommendedName>
        <fullName evidence="4">Thioredoxin</fullName>
    </recommendedName>
</protein>
<organism evidence="2 3">
    <name type="scientific">Streptococcus canis</name>
    <dbReference type="NCBI Taxonomy" id="1329"/>
    <lineage>
        <taxon>Bacteria</taxon>
        <taxon>Bacillati</taxon>
        <taxon>Bacillota</taxon>
        <taxon>Bacilli</taxon>
        <taxon>Lactobacillales</taxon>
        <taxon>Streptococcaceae</taxon>
        <taxon>Streptococcus</taxon>
    </lineage>
</organism>
<dbReference type="RefSeq" id="WP_125074935.1">
    <property type="nucleotide sequence ID" value="NZ_BJOW01000005.1"/>
</dbReference>
<gene>
    <name evidence="2" type="ORF">FMV2238Y02_22020</name>
</gene>
<sequence>MKYSKLIMNCFILIMLFCFGFWFCRRILSYDGRLTEKEYYNTKINENVNLVFFKNDCPYCEAGKSEIVNQAVNSKILTYYINAETKQGINIAKKYHVKYAPTIVVIRNNDNRSFLYAHDKGKKIVVEKEKINEVFRK</sequence>
<accession>A0A3P5Y5Y6</accession>
<dbReference type="InterPro" id="IPR036249">
    <property type="entry name" value="Thioredoxin-like_sf"/>
</dbReference>
<dbReference type="SUPFAM" id="SSF52833">
    <property type="entry name" value="Thioredoxin-like"/>
    <property type="match status" value="1"/>
</dbReference>
<reference evidence="2 3" key="1">
    <citation type="submission" date="2018-10" db="EMBL/GenBank/DDBJ databases">
        <authorList>
            <consortium name="Molecular Microbiology and Infection Unit (UMMI)"/>
            <person name="Machado M."/>
        </authorList>
    </citation>
    <scope>NUCLEOTIDE SEQUENCE [LARGE SCALE GENOMIC DNA]</scope>
    <source>
        <strain evidence="2">FMV2238.02</strain>
    </source>
</reference>
<proteinExistence type="predicted"/>
<evidence type="ECO:0000313" key="3">
    <source>
        <dbReference type="Proteomes" id="UP000280759"/>
    </source>
</evidence>
<evidence type="ECO:0000313" key="2">
    <source>
        <dbReference type="EMBL" id="VDC43687.1"/>
    </source>
</evidence>
<evidence type="ECO:0008006" key="4">
    <source>
        <dbReference type="Google" id="ProtNLM"/>
    </source>
</evidence>
<dbReference type="Gene3D" id="3.40.30.10">
    <property type="entry name" value="Glutaredoxin"/>
    <property type="match status" value="1"/>
</dbReference>
<keyword evidence="3" id="KW-1185">Reference proteome</keyword>
<dbReference type="EMBL" id="UXEP01000054">
    <property type="protein sequence ID" value="VDC43687.1"/>
    <property type="molecule type" value="Genomic_DNA"/>
</dbReference>
<keyword evidence="1" id="KW-0472">Membrane</keyword>
<feature type="transmembrane region" description="Helical" evidence="1">
    <location>
        <begin position="6"/>
        <end position="24"/>
    </location>
</feature>
<dbReference type="AlphaFoldDB" id="A0A3P5Y5Y6"/>
<evidence type="ECO:0000256" key="1">
    <source>
        <dbReference type="SAM" id="Phobius"/>
    </source>
</evidence>
<dbReference type="Proteomes" id="UP000280759">
    <property type="component" value="Unassembled WGS sequence"/>
</dbReference>
<keyword evidence="1" id="KW-0812">Transmembrane</keyword>
<name>A0A3P5Y5Y6_STRCB</name>